<evidence type="ECO:0000313" key="1">
    <source>
        <dbReference type="EMBL" id="KRG30024.1"/>
    </source>
</evidence>
<accession>A0A0Q9ZNF0</accession>
<keyword evidence="2" id="KW-1185">Reference proteome</keyword>
<gene>
    <name evidence="1" type="ORF">APR42_14750</name>
</gene>
<name>A0A0Q9ZNF0_9FLAO</name>
<dbReference type="Proteomes" id="UP000051643">
    <property type="component" value="Unassembled WGS sequence"/>
</dbReference>
<sequence length="255" mass="29195">MKNGSQIFKAMKPTKIILIVCLLFGFNVQSQDLIEARLDNWEHGTVDLGIIDFITGEAQKFGSIDEDGIIEIKLETNFLQKMKDQMEKEQEKAPKGWKASLKNVSGTFNCFSDDLTYTNEEANLSSLPKLLVVYRDKKEVLGELMAAFNQQVANYFFSYGDLNCETGKYLEWTYLDEPAKVEGTCSTTNFTQIQDESFEATRDYSLDLKEGWNLIEYQITEVFEGADGKVQPKTTKIQSIENIPSDINWYFLQEQ</sequence>
<dbReference type="AlphaFoldDB" id="A0A0Q9ZNF0"/>
<evidence type="ECO:0000313" key="2">
    <source>
        <dbReference type="Proteomes" id="UP000051643"/>
    </source>
</evidence>
<reference evidence="1" key="1">
    <citation type="submission" date="2015-10" db="EMBL/GenBank/DDBJ databases">
        <title>Draft genome sequence of Salegentibacter mishustinae KCTC 12263.</title>
        <authorList>
            <person name="Lin W."/>
            <person name="Zheng Q."/>
        </authorList>
    </citation>
    <scope>NUCLEOTIDE SEQUENCE [LARGE SCALE GENOMIC DNA]</scope>
    <source>
        <strain evidence="1">KCTC 12263</strain>
    </source>
</reference>
<organism evidence="1 2">
    <name type="scientific">Salegentibacter mishustinae</name>
    <dbReference type="NCBI Taxonomy" id="270918"/>
    <lineage>
        <taxon>Bacteria</taxon>
        <taxon>Pseudomonadati</taxon>
        <taxon>Bacteroidota</taxon>
        <taxon>Flavobacteriia</taxon>
        <taxon>Flavobacteriales</taxon>
        <taxon>Flavobacteriaceae</taxon>
        <taxon>Salegentibacter</taxon>
    </lineage>
</organism>
<dbReference type="STRING" id="270918.APR42_14750"/>
<proteinExistence type="predicted"/>
<protein>
    <submittedName>
        <fullName evidence="1">Uncharacterized protein</fullName>
    </submittedName>
</protein>
<dbReference type="EMBL" id="LKTP01000003">
    <property type="protein sequence ID" value="KRG30024.1"/>
    <property type="molecule type" value="Genomic_DNA"/>
</dbReference>
<comment type="caution">
    <text evidence="1">The sequence shown here is derived from an EMBL/GenBank/DDBJ whole genome shotgun (WGS) entry which is preliminary data.</text>
</comment>